<dbReference type="GO" id="GO:0019288">
    <property type="term" value="P:isopentenyl diphosphate biosynthetic process, methylerythritol 4-phosphate pathway"/>
    <property type="evidence" value="ECO:0007669"/>
    <property type="project" value="UniProtKB-UniRule"/>
</dbReference>
<feature type="site" description="Transition state stabilizer" evidence="7">
    <location>
        <position position="31"/>
    </location>
</feature>
<evidence type="ECO:0000256" key="6">
    <source>
        <dbReference type="ARBA" id="ARBA00023229"/>
    </source>
</evidence>
<dbReference type="GO" id="GO:0050518">
    <property type="term" value="F:2-C-methyl-D-erythritol 4-phosphate cytidylyltransferase activity"/>
    <property type="evidence" value="ECO:0007669"/>
    <property type="project" value="UniProtKB-UniRule"/>
</dbReference>
<dbReference type="InterPro" id="IPR029044">
    <property type="entry name" value="Nucleotide-diphossugar_trans"/>
</dbReference>
<dbReference type="Proteomes" id="UP000028006">
    <property type="component" value="Unassembled WGS sequence"/>
</dbReference>
<dbReference type="FunFam" id="3.90.550.10:FF:000003">
    <property type="entry name" value="2-C-methyl-D-erythritol 4-phosphate cytidylyltransferase"/>
    <property type="match status" value="1"/>
</dbReference>
<feature type="site" description="Transition state stabilizer" evidence="7">
    <location>
        <position position="24"/>
    </location>
</feature>
<dbReference type="InterPro" id="IPR018294">
    <property type="entry name" value="ISPD_synthase_CS"/>
</dbReference>
<sequence>MTRSREIPRDRLWAIVPAAGVGRRMNADVPKQYLEIQGKTLMEHTLQRLLDFPLLEKIVVVLGADDDYYPEVALLRDPRIILAKGGKERYHSVMNGLAVLDELAEDSDWVLVHDVARPCIRQSDLDWLVKSLETDPVGGLLGMPVRDTMKRSDNDGAVSQTVDRDNLWHALTPQMFRLKPLIDGLGKAMEAGINITDEASAMEFAGHKPRMVEGHGDNIKVTRASDLALASLYLQQQAKLIETV</sequence>
<dbReference type="InterPro" id="IPR001228">
    <property type="entry name" value="IspD"/>
</dbReference>
<protein>
    <recommendedName>
        <fullName evidence="7">2-C-methyl-D-erythritol 4-phosphate cytidylyltransferase</fullName>
        <ecNumber evidence="7">2.7.7.60</ecNumber>
    </recommendedName>
    <alternativeName>
        <fullName evidence="7">4-diphosphocytidyl-2C-methyl-D-erythritol synthase</fullName>
    </alternativeName>
    <alternativeName>
        <fullName evidence="7">MEP cytidylyltransferase</fullName>
        <shortName evidence="7">MCT</shortName>
    </alternativeName>
</protein>
<keyword evidence="5 7" id="KW-0548">Nucleotidyltransferase</keyword>
<dbReference type="Gene3D" id="3.90.550.10">
    <property type="entry name" value="Spore Coat Polysaccharide Biosynthesis Protein SpsA, Chain A"/>
    <property type="match status" value="1"/>
</dbReference>
<comment type="function">
    <text evidence="7">Catalyzes the formation of 4-diphosphocytidyl-2-C-methyl-D-erythritol from CTP and 2-C-methyl-D-erythritol 4-phosphate (MEP).</text>
</comment>
<comment type="similarity">
    <text evidence="3 7">Belongs to the IspD/TarI cytidylyltransferase family. IspD subfamily.</text>
</comment>
<organism evidence="8 9">
    <name type="scientific">Endozoicomonas montiporae</name>
    <dbReference type="NCBI Taxonomy" id="1027273"/>
    <lineage>
        <taxon>Bacteria</taxon>
        <taxon>Pseudomonadati</taxon>
        <taxon>Pseudomonadota</taxon>
        <taxon>Gammaproteobacteria</taxon>
        <taxon>Oceanospirillales</taxon>
        <taxon>Endozoicomonadaceae</taxon>
        <taxon>Endozoicomonas</taxon>
    </lineage>
</organism>
<dbReference type="HAMAP" id="MF_00108">
    <property type="entry name" value="IspD"/>
    <property type="match status" value="1"/>
</dbReference>
<feature type="site" description="Positions MEP for the nucleophilic attack" evidence="7">
    <location>
        <position position="164"/>
    </location>
</feature>
<dbReference type="InterPro" id="IPR034683">
    <property type="entry name" value="IspD/TarI"/>
</dbReference>
<dbReference type="EMBL" id="JOKG01000001">
    <property type="protein sequence ID" value="KEQ15871.1"/>
    <property type="molecule type" value="Genomic_DNA"/>
</dbReference>
<comment type="catalytic activity">
    <reaction evidence="1 7">
        <text>2-C-methyl-D-erythritol 4-phosphate + CTP + H(+) = 4-CDP-2-C-methyl-D-erythritol + diphosphate</text>
        <dbReference type="Rhea" id="RHEA:13429"/>
        <dbReference type="ChEBI" id="CHEBI:15378"/>
        <dbReference type="ChEBI" id="CHEBI:33019"/>
        <dbReference type="ChEBI" id="CHEBI:37563"/>
        <dbReference type="ChEBI" id="CHEBI:57823"/>
        <dbReference type="ChEBI" id="CHEBI:58262"/>
        <dbReference type="EC" id="2.7.7.60"/>
    </reaction>
</comment>
<comment type="caution">
    <text evidence="8">The sequence shown here is derived from an EMBL/GenBank/DDBJ whole genome shotgun (WGS) entry which is preliminary data.</text>
</comment>
<feature type="site" description="Positions MEP for the nucleophilic attack" evidence="7">
    <location>
        <position position="220"/>
    </location>
</feature>
<dbReference type="EC" id="2.7.7.60" evidence="7"/>
<accession>A0A081NBP8</accession>
<dbReference type="PANTHER" id="PTHR32125:SF4">
    <property type="entry name" value="2-C-METHYL-D-ERYTHRITOL 4-PHOSPHATE CYTIDYLYLTRANSFERASE, CHLOROPLASTIC"/>
    <property type="match status" value="1"/>
</dbReference>
<name>A0A081NBP8_9GAMM</name>
<dbReference type="PANTHER" id="PTHR32125">
    <property type="entry name" value="2-C-METHYL-D-ERYTHRITOL 4-PHOSPHATE CYTIDYLYLTRANSFERASE, CHLOROPLASTIC"/>
    <property type="match status" value="1"/>
</dbReference>
<reference evidence="8 9" key="1">
    <citation type="submission" date="2014-06" db="EMBL/GenBank/DDBJ databases">
        <title>Whole Genome Sequences of Three Symbiotic Endozoicomonas Bacteria.</title>
        <authorList>
            <person name="Neave M.J."/>
            <person name="Apprill A."/>
            <person name="Voolstra C.R."/>
        </authorList>
    </citation>
    <scope>NUCLEOTIDE SEQUENCE [LARGE SCALE GENOMIC DNA]</scope>
    <source>
        <strain evidence="8 9">LMG 24815</strain>
    </source>
</reference>
<comment type="pathway">
    <text evidence="2 7">Isoprenoid biosynthesis; isopentenyl diphosphate biosynthesis via DXP pathway; isopentenyl diphosphate from 1-deoxy-D-xylulose 5-phosphate: step 2/6.</text>
</comment>
<evidence type="ECO:0000256" key="2">
    <source>
        <dbReference type="ARBA" id="ARBA00004787"/>
    </source>
</evidence>
<dbReference type="eggNOG" id="COG1211">
    <property type="taxonomic scope" value="Bacteria"/>
</dbReference>
<dbReference type="CDD" id="cd02516">
    <property type="entry name" value="CDP-ME_synthetase"/>
    <property type="match status" value="1"/>
</dbReference>
<dbReference type="SUPFAM" id="SSF53448">
    <property type="entry name" value="Nucleotide-diphospho-sugar transferases"/>
    <property type="match status" value="1"/>
</dbReference>
<dbReference type="RefSeq" id="WP_051789404.1">
    <property type="nucleotide sequence ID" value="NZ_JOKG01000001.1"/>
</dbReference>
<evidence type="ECO:0000313" key="9">
    <source>
        <dbReference type="Proteomes" id="UP000028006"/>
    </source>
</evidence>
<dbReference type="InterPro" id="IPR050088">
    <property type="entry name" value="IspD/TarI_cytidylyltransf_bact"/>
</dbReference>
<gene>
    <name evidence="7 8" type="primary">ispD</name>
    <name evidence="8" type="ORF">GZ77_04980</name>
</gene>
<evidence type="ECO:0000256" key="7">
    <source>
        <dbReference type="HAMAP-Rule" id="MF_00108"/>
    </source>
</evidence>
<keyword evidence="9" id="KW-1185">Reference proteome</keyword>
<dbReference type="AlphaFoldDB" id="A0A081NBP8"/>
<dbReference type="NCBIfam" id="TIGR00453">
    <property type="entry name" value="ispD"/>
    <property type="match status" value="1"/>
</dbReference>
<evidence type="ECO:0000256" key="4">
    <source>
        <dbReference type="ARBA" id="ARBA00022679"/>
    </source>
</evidence>
<keyword evidence="4 7" id="KW-0808">Transferase</keyword>
<keyword evidence="6 7" id="KW-0414">Isoprene biosynthesis</keyword>
<evidence type="ECO:0000256" key="5">
    <source>
        <dbReference type="ARBA" id="ARBA00022695"/>
    </source>
</evidence>
<dbReference type="PROSITE" id="PS01295">
    <property type="entry name" value="ISPD"/>
    <property type="match status" value="1"/>
</dbReference>
<evidence type="ECO:0000313" key="8">
    <source>
        <dbReference type="EMBL" id="KEQ15871.1"/>
    </source>
</evidence>
<evidence type="ECO:0000256" key="3">
    <source>
        <dbReference type="ARBA" id="ARBA00009789"/>
    </source>
</evidence>
<dbReference type="Pfam" id="PF01128">
    <property type="entry name" value="IspD"/>
    <property type="match status" value="1"/>
</dbReference>
<evidence type="ECO:0000256" key="1">
    <source>
        <dbReference type="ARBA" id="ARBA00001282"/>
    </source>
</evidence>
<dbReference type="UniPathway" id="UPA00056">
    <property type="reaction ID" value="UER00093"/>
</dbReference>
<proteinExistence type="inferred from homology"/>